<reference evidence="1 2" key="1">
    <citation type="submission" date="2019-06" db="EMBL/GenBank/DDBJ databases">
        <title>Genome of new Rhodobacteraceae sp. SM1903.</title>
        <authorList>
            <person name="Ren X."/>
        </authorList>
    </citation>
    <scope>NUCLEOTIDE SEQUENCE [LARGE SCALE GENOMIC DNA]</scope>
    <source>
        <strain evidence="1 2">SM1903</strain>
    </source>
</reference>
<gene>
    <name evidence="1" type="ORF">FHY64_10485</name>
</gene>
<dbReference type="AlphaFoldDB" id="A0A5C5GG42"/>
<protein>
    <submittedName>
        <fullName evidence="1">Glycosyltransferase family 2 protein</fullName>
    </submittedName>
</protein>
<comment type="caution">
    <text evidence="1">The sequence shown here is derived from an EMBL/GenBank/DDBJ whole genome shotgun (WGS) entry which is preliminary data.</text>
</comment>
<dbReference type="GO" id="GO:0016740">
    <property type="term" value="F:transferase activity"/>
    <property type="evidence" value="ECO:0007669"/>
    <property type="project" value="UniProtKB-KW"/>
</dbReference>
<keyword evidence="1" id="KW-0808">Transferase</keyword>
<dbReference type="RefSeq" id="WP_140194361.1">
    <property type="nucleotide sequence ID" value="NZ_CP065915.1"/>
</dbReference>
<dbReference type="EMBL" id="VFFF01000001">
    <property type="protein sequence ID" value="TNY33673.1"/>
    <property type="molecule type" value="Genomic_DNA"/>
</dbReference>
<name>A0A5C5GG42_9RHOB</name>
<dbReference type="Pfam" id="PF13704">
    <property type="entry name" value="Glyco_tranf_2_4"/>
    <property type="match status" value="1"/>
</dbReference>
<evidence type="ECO:0000313" key="1">
    <source>
        <dbReference type="EMBL" id="TNY33673.1"/>
    </source>
</evidence>
<evidence type="ECO:0000313" key="2">
    <source>
        <dbReference type="Proteomes" id="UP000314011"/>
    </source>
</evidence>
<sequence>MEWGVCTTAKATVEQTLAFVAWHLDLGASRIWLHLDDPEDPVGDLLIGAEGVTVIHCDAAWWEALGGRPDHHSPRQGLNLRRLYAENRVPWLFHLDVDEFLTGDAPIDELLDTVRTDVPYIRLAPFEALFDSSLEDDIFTATVFRAEVPRNMPRPWLRRMFGAYRDVLPRGLLGHRAGKCAFLGGKDVRPGIHGPSRSIRTDFPWQPFNEDMRILHFHANDKTDWLAKLPRRVAGGYSTNHPLVEFLGTASEIDIQRFYYQTQTAVPEKVAIARDQGLIHEQRLELRRRIEARFGAPED</sequence>
<keyword evidence="2" id="KW-1185">Reference proteome</keyword>
<accession>A0A5C5GG42</accession>
<dbReference type="Proteomes" id="UP000314011">
    <property type="component" value="Unassembled WGS sequence"/>
</dbReference>
<dbReference type="OrthoDB" id="7203640at2"/>
<organism evidence="1 2">
    <name type="scientific">Pelagovum pacificum</name>
    <dbReference type="NCBI Taxonomy" id="2588711"/>
    <lineage>
        <taxon>Bacteria</taxon>
        <taxon>Pseudomonadati</taxon>
        <taxon>Pseudomonadota</taxon>
        <taxon>Alphaproteobacteria</taxon>
        <taxon>Rhodobacterales</taxon>
        <taxon>Paracoccaceae</taxon>
        <taxon>Pelagovum</taxon>
    </lineage>
</organism>
<proteinExistence type="predicted"/>